<dbReference type="GO" id="GO:0016787">
    <property type="term" value="F:hydrolase activity"/>
    <property type="evidence" value="ECO:0007669"/>
    <property type="project" value="UniProtKB-KW"/>
</dbReference>
<evidence type="ECO:0000313" key="3">
    <source>
        <dbReference type="EMBL" id="REF37730.1"/>
    </source>
</evidence>
<evidence type="ECO:0000259" key="2">
    <source>
        <dbReference type="Pfam" id="PF00857"/>
    </source>
</evidence>
<dbReference type="Gene3D" id="3.40.50.850">
    <property type="entry name" value="Isochorismatase-like"/>
    <property type="match status" value="1"/>
</dbReference>
<dbReference type="InterPro" id="IPR000868">
    <property type="entry name" value="Isochorismatase-like_dom"/>
</dbReference>
<dbReference type="OrthoDB" id="7500697at2"/>
<evidence type="ECO:0000256" key="1">
    <source>
        <dbReference type="ARBA" id="ARBA00022801"/>
    </source>
</evidence>
<dbReference type="InterPro" id="IPR036380">
    <property type="entry name" value="Isochorismatase-like_sf"/>
</dbReference>
<keyword evidence="1" id="KW-0378">Hydrolase</keyword>
<sequence length="248" mass="26770">MNASLSWNDFLTEQDKAHLEKVWKKTEPFGFGAKPAILVIDAYYGALGLAREPLLTSVETWPMSCGLEGWAAIDRTVELLAVARSAGVPVIYVKGMDGGFPAPWARRSGGDRLAHLPPEMRAKANEIVAEIAPEPGDLVIQKTAPSAFWGTPLAFYLQYHGIDTLICCGETTSGCVRATVVDGATLRYRMGVVAECCFDRTQASHYINLFDMNQKYADVISIPDVAAYLDSLSSATSSSAEQLVGAST</sequence>
<accession>A0A3D9VC24</accession>
<dbReference type="Pfam" id="PF00857">
    <property type="entry name" value="Isochorismatase"/>
    <property type="match status" value="1"/>
</dbReference>
<dbReference type="SUPFAM" id="SSF52499">
    <property type="entry name" value="Isochorismatase-like hydrolases"/>
    <property type="match status" value="1"/>
</dbReference>
<dbReference type="RefSeq" id="WP_115851135.1">
    <property type="nucleotide sequence ID" value="NZ_QTUC01000001.1"/>
</dbReference>
<keyword evidence="4" id="KW-1185">Reference proteome</keyword>
<dbReference type="Proteomes" id="UP000256485">
    <property type="component" value="Unassembled WGS sequence"/>
</dbReference>
<dbReference type="PANTHER" id="PTHR43540:SF1">
    <property type="entry name" value="ISOCHORISMATASE HYDROLASE"/>
    <property type="match status" value="1"/>
</dbReference>
<organism evidence="3 4">
    <name type="scientific">Thermasporomyces composti</name>
    <dbReference type="NCBI Taxonomy" id="696763"/>
    <lineage>
        <taxon>Bacteria</taxon>
        <taxon>Bacillati</taxon>
        <taxon>Actinomycetota</taxon>
        <taxon>Actinomycetes</taxon>
        <taxon>Propionibacteriales</taxon>
        <taxon>Nocardioidaceae</taxon>
        <taxon>Thermasporomyces</taxon>
    </lineage>
</organism>
<gene>
    <name evidence="3" type="ORF">DFJ64_3183</name>
</gene>
<evidence type="ECO:0000313" key="4">
    <source>
        <dbReference type="Proteomes" id="UP000256485"/>
    </source>
</evidence>
<name>A0A3D9VC24_THECX</name>
<protein>
    <submittedName>
        <fullName evidence="3">Nicotinamidase-related amidase</fullName>
    </submittedName>
</protein>
<proteinExistence type="predicted"/>
<comment type="caution">
    <text evidence="3">The sequence shown here is derived from an EMBL/GenBank/DDBJ whole genome shotgun (WGS) entry which is preliminary data.</text>
</comment>
<dbReference type="PANTHER" id="PTHR43540">
    <property type="entry name" value="PEROXYUREIDOACRYLATE/UREIDOACRYLATE AMIDOHYDROLASE-RELATED"/>
    <property type="match status" value="1"/>
</dbReference>
<dbReference type="AlphaFoldDB" id="A0A3D9VC24"/>
<dbReference type="InterPro" id="IPR050272">
    <property type="entry name" value="Isochorismatase-like_hydrls"/>
</dbReference>
<dbReference type="EMBL" id="QTUC01000001">
    <property type="protein sequence ID" value="REF37730.1"/>
    <property type="molecule type" value="Genomic_DNA"/>
</dbReference>
<reference evidence="3 4" key="1">
    <citation type="submission" date="2018-08" db="EMBL/GenBank/DDBJ databases">
        <title>Sequencing the genomes of 1000 actinobacteria strains.</title>
        <authorList>
            <person name="Klenk H.-P."/>
        </authorList>
    </citation>
    <scope>NUCLEOTIDE SEQUENCE [LARGE SCALE GENOMIC DNA]</scope>
    <source>
        <strain evidence="3 4">DSM 22891</strain>
    </source>
</reference>
<feature type="domain" description="Isochorismatase-like" evidence="2">
    <location>
        <begin position="71"/>
        <end position="222"/>
    </location>
</feature>